<dbReference type="AlphaFoldDB" id="A0A2T1GGS8"/>
<dbReference type="InterPro" id="IPR007049">
    <property type="entry name" value="Carb-sel_porin_OprB"/>
</dbReference>
<protein>
    <recommendedName>
        <fullName evidence="5">SLH domain-containing protein</fullName>
    </recommendedName>
</protein>
<dbReference type="InterPro" id="IPR051465">
    <property type="entry name" value="Cell_Envelope_Struct_Comp"/>
</dbReference>
<dbReference type="GO" id="GO:0016020">
    <property type="term" value="C:membrane"/>
    <property type="evidence" value="ECO:0007669"/>
    <property type="project" value="InterPro"/>
</dbReference>
<evidence type="ECO:0000313" key="3">
    <source>
        <dbReference type="EMBL" id="PSB56715.1"/>
    </source>
</evidence>
<name>A0A2T1GGS8_9CYAN</name>
<proteinExistence type="inferred from homology"/>
<keyword evidence="2" id="KW-0732">Signal</keyword>
<comment type="caution">
    <text evidence="3">The sequence shown here is derived from an EMBL/GenBank/DDBJ whole genome shotgun (WGS) entry which is preliminary data.</text>
</comment>
<dbReference type="Gene3D" id="2.40.160.180">
    <property type="entry name" value="Carbohydrate-selective porin OprB"/>
    <property type="match status" value="1"/>
</dbReference>
<dbReference type="RefSeq" id="WP_106304092.1">
    <property type="nucleotide sequence ID" value="NZ_PVWO01000111.1"/>
</dbReference>
<accession>A0A2T1GGS8</accession>
<feature type="chain" id="PRO_5015373674" description="SLH domain-containing protein" evidence="2">
    <location>
        <begin position="21"/>
        <end position="511"/>
    </location>
</feature>
<dbReference type="Pfam" id="PF04966">
    <property type="entry name" value="OprB"/>
    <property type="match status" value="1"/>
</dbReference>
<evidence type="ECO:0000313" key="4">
    <source>
        <dbReference type="Proteomes" id="UP000238937"/>
    </source>
</evidence>
<dbReference type="InterPro" id="IPR038673">
    <property type="entry name" value="OprB_sf"/>
</dbReference>
<evidence type="ECO:0008006" key="5">
    <source>
        <dbReference type="Google" id="ProtNLM"/>
    </source>
</evidence>
<evidence type="ECO:0000256" key="2">
    <source>
        <dbReference type="RuleBase" id="RU363072"/>
    </source>
</evidence>
<comment type="similarity">
    <text evidence="1 2">Belongs to the OprB family.</text>
</comment>
<dbReference type="EMBL" id="PVWO01000111">
    <property type="protein sequence ID" value="PSB56715.1"/>
    <property type="molecule type" value="Genomic_DNA"/>
</dbReference>
<dbReference type="OrthoDB" id="568669at2"/>
<dbReference type="GO" id="GO:0008643">
    <property type="term" value="P:carbohydrate transport"/>
    <property type="evidence" value="ECO:0007669"/>
    <property type="project" value="InterPro"/>
</dbReference>
<sequence length="511" mass="55088">MKIWWSLISVLLFTATPTFARSIETEVQLSQANSTEANRSKSPKIQQTDRVFEDWEFLAQRYNCNPEYPDRELTRAEFATGLNICLDRVKAAIASAPTDAATQADLETIRRLQAEFATELTTLRQRVDRVEAQANTIEKQQFSTTSKLSGQIIFAFTDAFGGASGNGQSDNYNATLSDRVRINFNTSFTGKDLLTTRIQASNVIEPRPVTNTSPSNETRLSFQSGSDTTNAAFLGLLKYDFPVSNSVKLTAATGFNIGFIDVLDNIVNPLASDSQASLSRFGRYNPIYRLGFDTGGAANIRLSPDLKLEVGYLASQANNPAQGAGFFGGNYAALGQVVFTPKFGTIALTYVNAYSDNGLNSGTGSVLSNLSGRAISSNSYGVAANFKLSPGLQAGGWVGYTNARAVTGAVRGDGDIWTYALTLAFPDLGQKGNLGGLIIGMQPKLTGTTALLSGLNARSDSDTGLHIEGFYRYALTKDISITPGIIWLTAPNHNSDNRDAFVGVIRTTFVF</sequence>
<gene>
    <name evidence="3" type="ORF">C7B77_10955</name>
</gene>
<reference evidence="3 4" key="1">
    <citation type="submission" date="2018-03" db="EMBL/GenBank/DDBJ databases">
        <title>The ancient ancestry and fast evolution of plastids.</title>
        <authorList>
            <person name="Moore K.R."/>
            <person name="Magnabosco C."/>
            <person name="Momper L."/>
            <person name="Gold D.A."/>
            <person name="Bosak T."/>
            <person name="Fournier G.P."/>
        </authorList>
    </citation>
    <scope>NUCLEOTIDE SEQUENCE [LARGE SCALE GENOMIC DNA]</scope>
    <source>
        <strain evidence="3 4">CCALA 037</strain>
    </source>
</reference>
<organism evidence="3 4">
    <name type="scientific">Chamaesiphon polymorphus CCALA 037</name>
    <dbReference type="NCBI Taxonomy" id="2107692"/>
    <lineage>
        <taxon>Bacteria</taxon>
        <taxon>Bacillati</taxon>
        <taxon>Cyanobacteriota</taxon>
        <taxon>Cyanophyceae</taxon>
        <taxon>Gomontiellales</taxon>
        <taxon>Chamaesiphonaceae</taxon>
        <taxon>Chamaesiphon</taxon>
    </lineage>
</organism>
<dbReference type="PANTHER" id="PTHR43308:SF1">
    <property type="entry name" value="OUTER MEMBRANE PROTEIN ALPHA"/>
    <property type="match status" value="1"/>
</dbReference>
<feature type="signal peptide" evidence="2">
    <location>
        <begin position="1"/>
        <end position="20"/>
    </location>
</feature>
<evidence type="ECO:0000256" key="1">
    <source>
        <dbReference type="ARBA" id="ARBA00008769"/>
    </source>
</evidence>
<keyword evidence="4" id="KW-1185">Reference proteome</keyword>
<dbReference type="PANTHER" id="PTHR43308">
    <property type="entry name" value="OUTER MEMBRANE PROTEIN ALPHA-RELATED"/>
    <property type="match status" value="1"/>
</dbReference>
<dbReference type="Proteomes" id="UP000238937">
    <property type="component" value="Unassembled WGS sequence"/>
</dbReference>
<dbReference type="GO" id="GO:0015288">
    <property type="term" value="F:porin activity"/>
    <property type="evidence" value="ECO:0007669"/>
    <property type="project" value="InterPro"/>
</dbReference>
<dbReference type="InterPro" id="IPR047684">
    <property type="entry name" value="Por_som-like"/>
</dbReference>
<dbReference type="NCBIfam" id="NF033921">
    <property type="entry name" value="por_somb"/>
    <property type="match status" value="1"/>
</dbReference>